<feature type="domain" description="FH2" evidence="3">
    <location>
        <begin position="1"/>
        <end position="101"/>
    </location>
</feature>
<feature type="non-terminal residue" evidence="4">
    <location>
        <position position="1"/>
    </location>
</feature>
<reference evidence="4" key="1">
    <citation type="submission" date="2014-12" db="EMBL/GenBank/DDBJ databases">
        <title>Insight into the proteome of Arion vulgaris.</title>
        <authorList>
            <person name="Aradska J."/>
            <person name="Bulat T."/>
            <person name="Smidak R."/>
            <person name="Sarate P."/>
            <person name="Gangsoo J."/>
            <person name="Sialana F."/>
            <person name="Bilban M."/>
            <person name="Lubec G."/>
        </authorList>
    </citation>
    <scope>NUCLEOTIDE SEQUENCE</scope>
    <source>
        <tissue evidence="4">Skin</tissue>
    </source>
</reference>
<evidence type="ECO:0000259" key="3">
    <source>
        <dbReference type="PROSITE" id="PS51444"/>
    </source>
</evidence>
<dbReference type="GO" id="GO:0030838">
    <property type="term" value="P:positive regulation of actin filament polymerization"/>
    <property type="evidence" value="ECO:0007669"/>
    <property type="project" value="TreeGrafter"/>
</dbReference>
<accession>A0A0B6ZCA0</accession>
<evidence type="ECO:0000259" key="2">
    <source>
        <dbReference type="PROSITE" id="PS51231"/>
    </source>
</evidence>
<dbReference type="SUPFAM" id="SSF101447">
    <property type="entry name" value="Formin homology 2 domain (FH2 domain)"/>
    <property type="match status" value="1"/>
</dbReference>
<evidence type="ECO:0000256" key="1">
    <source>
        <dbReference type="SAM" id="Coils"/>
    </source>
</evidence>
<dbReference type="Pfam" id="PF02181">
    <property type="entry name" value="FH2"/>
    <property type="match status" value="1"/>
</dbReference>
<dbReference type="InterPro" id="IPR051425">
    <property type="entry name" value="Formin_Homology"/>
</dbReference>
<evidence type="ECO:0008006" key="5">
    <source>
        <dbReference type="Google" id="ProtNLM"/>
    </source>
</evidence>
<proteinExistence type="predicted"/>
<dbReference type="PROSITE" id="PS51231">
    <property type="entry name" value="DAD"/>
    <property type="match status" value="1"/>
</dbReference>
<organism evidence="4">
    <name type="scientific">Arion vulgaris</name>
    <dbReference type="NCBI Taxonomy" id="1028688"/>
    <lineage>
        <taxon>Eukaryota</taxon>
        <taxon>Metazoa</taxon>
        <taxon>Spiralia</taxon>
        <taxon>Lophotrochozoa</taxon>
        <taxon>Mollusca</taxon>
        <taxon>Gastropoda</taxon>
        <taxon>Heterobranchia</taxon>
        <taxon>Euthyneura</taxon>
        <taxon>Panpulmonata</taxon>
        <taxon>Eupulmonata</taxon>
        <taxon>Stylommatophora</taxon>
        <taxon>Helicina</taxon>
        <taxon>Arionoidea</taxon>
        <taxon>Arionidae</taxon>
        <taxon>Arion</taxon>
    </lineage>
</organism>
<sequence>EIEFFEKQCLNSPDKFVNVMKDFYTVAAYSFSSVEESLNEMKLKYEWTLKTFCEDPQKVQPEEFFLCIDNFVTGMADARSENEKFKKQEEEKERRKHIEEQLKKEKEKRQLRQECYSTSDKNKNLIVFDNGDKGEFDDLISALRTGDVFGDDM</sequence>
<dbReference type="Gene3D" id="1.20.58.2220">
    <property type="entry name" value="Formin, FH2 domain"/>
    <property type="match status" value="1"/>
</dbReference>
<dbReference type="InterPro" id="IPR042201">
    <property type="entry name" value="FH2_Formin_sf"/>
</dbReference>
<dbReference type="EMBL" id="HACG01018616">
    <property type="protein sequence ID" value="CEK65481.1"/>
    <property type="molecule type" value="Transcribed_RNA"/>
</dbReference>
<dbReference type="PROSITE" id="PS51444">
    <property type="entry name" value="FH2"/>
    <property type="match status" value="1"/>
</dbReference>
<keyword evidence="1" id="KW-0175">Coiled coil</keyword>
<dbReference type="InterPro" id="IPR015425">
    <property type="entry name" value="FH2_Formin"/>
</dbReference>
<dbReference type="InterPro" id="IPR014767">
    <property type="entry name" value="DAD_dom"/>
</dbReference>
<feature type="coiled-coil region" evidence="1">
    <location>
        <begin position="75"/>
        <end position="114"/>
    </location>
</feature>
<feature type="domain" description="DAD" evidence="2">
    <location>
        <begin position="129"/>
        <end position="153"/>
    </location>
</feature>
<evidence type="ECO:0000313" key="4">
    <source>
        <dbReference type="EMBL" id="CEK65481.1"/>
    </source>
</evidence>
<gene>
    <name evidence="4" type="primary">ORF55176</name>
</gene>
<dbReference type="PANTHER" id="PTHR45725">
    <property type="entry name" value="FORMIN HOMOLOGY 2 FAMILY MEMBER"/>
    <property type="match status" value="1"/>
</dbReference>
<feature type="non-terminal residue" evidence="4">
    <location>
        <position position="153"/>
    </location>
</feature>
<dbReference type="PANTHER" id="PTHR45725:SF1">
    <property type="entry name" value="DISHEVELLED ASSOCIATED ACTIVATOR OF MORPHOGENESIS, ISOFORM D"/>
    <property type="match status" value="1"/>
</dbReference>
<protein>
    <recommendedName>
        <fullName evidence="5">FH2 domain-containing protein</fullName>
    </recommendedName>
</protein>
<dbReference type="AlphaFoldDB" id="A0A0B6ZCA0"/>
<name>A0A0B6ZCA0_9EUPU</name>